<protein>
    <submittedName>
        <fullName evidence="2">Uncharacterized protein</fullName>
    </submittedName>
</protein>
<name>A0ABQ5KX85_9EUKA</name>
<dbReference type="EMBL" id="BQXS01011373">
    <property type="protein sequence ID" value="GKT37058.1"/>
    <property type="molecule type" value="Genomic_DNA"/>
</dbReference>
<feature type="region of interest" description="Disordered" evidence="1">
    <location>
        <begin position="358"/>
        <end position="406"/>
    </location>
</feature>
<sequence length="516" mass="57220">MKEFVLETGSDRDSETTESENPYNRTPFQKLIYSNLGKPLENHPARKHSPHYQKFIQSFTQKNKSALKLLRTETIHEKKSKIAVQKSIKLAVQKATNKAFDDRKNYPSDMSSLSLAFKILSNPVMFPSTCFLDPKIDNQTDLLAIGYTKGNIKPQNMEKLFSDAIAGHGPHGCFIFVAKSWYPLSLTQLVAPPPLFCKEIVKSENESLFLDHKASQERISSGNLRISDFFDNGRFKQPHLVVKYACVDQLVHDYGKCGNSSSLFVGSDHLKDTIPPLNISHEKLLEDEEDVGREGFTATPSVPPILDFDLHDELLTDNLHLQPQIITRRGMRALSNAAILSMNSLKLPVLFTPHSLSCPHRNQGKSQTSCSSDHQSTHSSENVPSIASSTLGKESNNPMKPSSKPFPTIPSVVSSCTCPSFLSPPSGRTLQSRSKHSEKVSYSDSHTDMTHTEYLPPHTPLISYTGCMHHLSGWSVEEGYRVSSGIETIGKEATKRLGLALDDVSSGNTDVSPLNV</sequence>
<feature type="region of interest" description="Disordered" evidence="1">
    <location>
        <begin position="424"/>
        <end position="454"/>
    </location>
</feature>
<comment type="caution">
    <text evidence="2">The sequence shown here is derived from an EMBL/GenBank/DDBJ whole genome shotgun (WGS) entry which is preliminary data.</text>
</comment>
<evidence type="ECO:0000256" key="1">
    <source>
        <dbReference type="SAM" id="MobiDB-lite"/>
    </source>
</evidence>
<feature type="non-terminal residue" evidence="2">
    <location>
        <position position="516"/>
    </location>
</feature>
<accession>A0ABQ5KX85</accession>
<proteinExistence type="predicted"/>
<reference evidence="2" key="1">
    <citation type="submission" date="2022-03" db="EMBL/GenBank/DDBJ databases">
        <title>Draft genome sequence of Aduncisulcus paluster, a free-living microaerophilic Fornicata.</title>
        <authorList>
            <person name="Yuyama I."/>
            <person name="Kume K."/>
            <person name="Tamura T."/>
            <person name="Inagaki Y."/>
            <person name="Hashimoto T."/>
        </authorList>
    </citation>
    <scope>NUCLEOTIDE SEQUENCE</scope>
    <source>
        <strain evidence="2">NY0171</strain>
    </source>
</reference>
<feature type="compositionally biased region" description="Basic and acidic residues" evidence="1">
    <location>
        <begin position="435"/>
        <end position="451"/>
    </location>
</feature>
<evidence type="ECO:0000313" key="3">
    <source>
        <dbReference type="Proteomes" id="UP001057375"/>
    </source>
</evidence>
<keyword evidence="3" id="KW-1185">Reference proteome</keyword>
<feature type="compositionally biased region" description="Polar residues" evidence="1">
    <location>
        <begin position="381"/>
        <end position="400"/>
    </location>
</feature>
<feature type="compositionally biased region" description="Basic and acidic residues" evidence="1">
    <location>
        <begin position="1"/>
        <end position="15"/>
    </location>
</feature>
<feature type="compositionally biased region" description="Low complexity" evidence="1">
    <location>
        <begin position="366"/>
        <end position="380"/>
    </location>
</feature>
<organism evidence="2 3">
    <name type="scientific">Aduncisulcus paluster</name>
    <dbReference type="NCBI Taxonomy" id="2918883"/>
    <lineage>
        <taxon>Eukaryota</taxon>
        <taxon>Metamonada</taxon>
        <taxon>Carpediemonas-like organisms</taxon>
        <taxon>Aduncisulcus</taxon>
    </lineage>
</organism>
<dbReference type="Proteomes" id="UP001057375">
    <property type="component" value="Unassembled WGS sequence"/>
</dbReference>
<evidence type="ECO:0000313" key="2">
    <source>
        <dbReference type="EMBL" id="GKT37058.1"/>
    </source>
</evidence>
<feature type="region of interest" description="Disordered" evidence="1">
    <location>
        <begin position="1"/>
        <end position="24"/>
    </location>
</feature>
<gene>
    <name evidence="2" type="ORF">ADUPG1_009917</name>
</gene>